<dbReference type="PANTHER" id="PTHR45785">
    <property type="entry name" value="COMPLEMENT FACTOR H-RELATED"/>
    <property type="match status" value="1"/>
</dbReference>
<feature type="signal peptide" evidence="6">
    <location>
        <begin position="1"/>
        <end position="17"/>
    </location>
</feature>
<comment type="caution">
    <text evidence="5">Lacks conserved residue(s) required for the propagation of feature annotation.</text>
</comment>
<dbReference type="PROSITE" id="PS50923">
    <property type="entry name" value="SUSHI"/>
    <property type="match status" value="3"/>
</dbReference>
<accession>A0A8C6UWV0</accession>
<dbReference type="SMART" id="SM00032">
    <property type="entry name" value="CCP"/>
    <property type="match status" value="3"/>
</dbReference>
<dbReference type="CDD" id="cd00033">
    <property type="entry name" value="CCP"/>
    <property type="match status" value="3"/>
</dbReference>
<feature type="disulfide bond" evidence="5">
    <location>
        <begin position="54"/>
        <end position="81"/>
    </location>
</feature>
<dbReference type="InterPro" id="IPR051503">
    <property type="entry name" value="ComplSys_Reg/VirEntry_Med"/>
</dbReference>
<evidence type="ECO:0000256" key="4">
    <source>
        <dbReference type="ARBA" id="ARBA00023157"/>
    </source>
</evidence>
<sequence length="296" mass="33954">MKLMLILLLLLWDNVDKLHFLIECSQLPSVERAFVPDEYKKVQYQTGDVIYFSCDPGYTTGFNTTYKCTEEGWRAAHYGQCVIKPCVLPDDIPNGYYEIIKGEDFVFGTTIQYVCNEGYQMVSKEDTRTCLINDWSNHLPVCERKYEDKTLVCGKDGKWNNPFPNCVNGSHVTKGDYVFMGSRYVAQSRFNPGSCGSPPPLVNGDFIASTTQFEHNTRVDYQCQSKYVMQGEPYKTCLNGVWTGEITCLKPCTINPDLMIPNKIKFQYKKDNNNSRQQWGMRRKCVDGVMILPRCV</sequence>
<evidence type="ECO:0000256" key="2">
    <source>
        <dbReference type="ARBA" id="ARBA00022659"/>
    </source>
</evidence>
<dbReference type="SUPFAM" id="SSF57535">
    <property type="entry name" value="Complement control module/SCR domain"/>
    <property type="match status" value="3"/>
</dbReference>
<dbReference type="Gene3D" id="2.10.70.10">
    <property type="entry name" value="Complement Module, domain 1"/>
    <property type="match status" value="3"/>
</dbReference>
<evidence type="ECO:0000256" key="5">
    <source>
        <dbReference type="PROSITE-ProRule" id="PRU00302"/>
    </source>
</evidence>
<dbReference type="InterPro" id="IPR000436">
    <property type="entry name" value="Sushi_SCR_CCP_dom"/>
</dbReference>
<evidence type="ECO:0000259" key="7">
    <source>
        <dbReference type="PROSITE" id="PS50923"/>
    </source>
</evidence>
<keyword evidence="9" id="KW-1185">Reference proteome</keyword>
<evidence type="ECO:0000256" key="3">
    <source>
        <dbReference type="ARBA" id="ARBA00022729"/>
    </source>
</evidence>
<dbReference type="Ensembl" id="ENSNMLT00000044238.1">
    <property type="protein sequence ID" value="ENSNMLP00000039754.1"/>
    <property type="gene ID" value="ENSNMLG00000024491.1"/>
</dbReference>
<name>A0A8C6UWV0_9GOBI</name>
<dbReference type="AlphaFoldDB" id="A0A8C6UWV0"/>
<evidence type="ECO:0000313" key="8">
    <source>
        <dbReference type="Ensembl" id="ENSNMLP00000039754.1"/>
    </source>
</evidence>
<protein>
    <recommendedName>
        <fullName evidence="7">Sushi domain-containing protein</fullName>
    </recommendedName>
</protein>
<comment type="subcellular location">
    <subcellularLocation>
        <location evidence="1">Virion</location>
    </subcellularLocation>
</comment>
<organism evidence="8 9">
    <name type="scientific">Neogobius melanostomus</name>
    <name type="common">round goby</name>
    <dbReference type="NCBI Taxonomy" id="47308"/>
    <lineage>
        <taxon>Eukaryota</taxon>
        <taxon>Metazoa</taxon>
        <taxon>Chordata</taxon>
        <taxon>Craniata</taxon>
        <taxon>Vertebrata</taxon>
        <taxon>Euteleostomi</taxon>
        <taxon>Actinopterygii</taxon>
        <taxon>Neopterygii</taxon>
        <taxon>Teleostei</taxon>
        <taxon>Neoteleostei</taxon>
        <taxon>Acanthomorphata</taxon>
        <taxon>Gobiaria</taxon>
        <taxon>Gobiiformes</taxon>
        <taxon>Gobioidei</taxon>
        <taxon>Gobiidae</taxon>
        <taxon>Benthophilinae</taxon>
        <taxon>Neogobiini</taxon>
        <taxon>Neogobius</taxon>
    </lineage>
</organism>
<evidence type="ECO:0000256" key="1">
    <source>
        <dbReference type="ARBA" id="ARBA00004328"/>
    </source>
</evidence>
<feature type="disulfide bond" evidence="5">
    <location>
        <begin position="115"/>
        <end position="142"/>
    </location>
</feature>
<dbReference type="Proteomes" id="UP000694523">
    <property type="component" value="Unplaced"/>
</dbReference>
<evidence type="ECO:0000313" key="9">
    <source>
        <dbReference type="Proteomes" id="UP000694523"/>
    </source>
</evidence>
<reference evidence="8" key="2">
    <citation type="submission" date="2025-09" db="UniProtKB">
        <authorList>
            <consortium name="Ensembl"/>
        </authorList>
    </citation>
    <scope>IDENTIFICATION</scope>
</reference>
<keyword evidence="4 5" id="KW-1015">Disulfide bond</keyword>
<dbReference type="Pfam" id="PF00084">
    <property type="entry name" value="Sushi"/>
    <property type="match status" value="3"/>
</dbReference>
<feature type="chain" id="PRO_5034042113" description="Sushi domain-containing protein" evidence="6">
    <location>
        <begin position="18"/>
        <end position="296"/>
    </location>
</feature>
<evidence type="ECO:0000256" key="6">
    <source>
        <dbReference type="SAM" id="SignalP"/>
    </source>
</evidence>
<dbReference type="PANTHER" id="PTHR45785:SF2">
    <property type="entry name" value="COMPLEMENT FACTOR H-RELATED"/>
    <property type="match status" value="1"/>
</dbReference>
<feature type="domain" description="Sushi" evidence="7">
    <location>
        <begin position="84"/>
        <end position="144"/>
    </location>
</feature>
<reference evidence="8" key="1">
    <citation type="submission" date="2025-08" db="UniProtKB">
        <authorList>
            <consortium name="Ensembl"/>
        </authorList>
    </citation>
    <scope>IDENTIFICATION</scope>
</reference>
<dbReference type="InterPro" id="IPR035976">
    <property type="entry name" value="Sushi/SCR/CCP_sf"/>
</dbReference>
<keyword evidence="2 5" id="KW-0768">Sushi</keyword>
<keyword evidence="3 6" id="KW-0732">Signal</keyword>
<proteinExistence type="predicted"/>
<feature type="domain" description="Sushi" evidence="7">
    <location>
        <begin position="193"/>
        <end position="250"/>
    </location>
</feature>
<feature type="domain" description="Sushi" evidence="7">
    <location>
        <begin position="22"/>
        <end position="83"/>
    </location>
</feature>